<dbReference type="EMBL" id="MTYJ01000011">
    <property type="protein sequence ID" value="OQV23556.1"/>
    <property type="molecule type" value="Genomic_DNA"/>
</dbReference>
<feature type="chain" id="PRO_5010748139" evidence="5">
    <location>
        <begin position="26"/>
        <end position="573"/>
    </location>
</feature>
<dbReference type="GO" id="GO:0050211">
    <property type="term" value="F:procollagen galactosyltransferase activity"/>
    <property type="evidence" value="ECO:0007669"/>
    <property type="project" value="TreeGrafter"/>
</dbReference>
<evidence type="ECO:0000256" key="5">
    <source>
        <dbReference type="SAM" id="SignalP"/>
    </source>
</evidence>
<reference evidence="8" key="1">
    <citation type="submission" date="2017-01" db="EMBL/GenBank/DDBJ databases">
        <title>Comparative genomics of anhydrobiosis in the tardigrade Hypsibius dujardini.</title>
        <authorList>
            <person name="Yoshida Y."/>
            <person name="Koutsovoulos G."/>
            <person name="Laetsch D."/>
            <person name="Stevens L."/>
            <person name="Kumar S."/>
            <person name="Horikawa D."/>
            <person name="Ishino K."/>
            <person name="Komine S."/>
            <person name="Tomita M."/>
            <person name="Blaxter M."/>
            <person name="Arakawa K."/>
        </authorList>
    </citation>
    <scope>NUCLEOTIDE SEQUENCE [LARGE SCALE GENOMIC DNA]</scope>
    <source>
        <strain evidence="8">Z151</strain>
    </source>
</reference>
<feature type="signal peptide" evidence="5">
    <location>
        <begin position="1"/>
        <end position="25"/>
    </location>
</feature>
<keyword evidence="5" id="KW-0732">Signal</keyword>
<comment type="caution">
    <text evidence="7">The sequence shown here is derived from an EMBL/GenBank/DDBJ whole genome shotgun (WGS) entry which is preliminary data.</text>
</comment>
<dbReference type="AlphaFoldDB" id="A0A1W0X7M6"/>
<dbReference type="Proteomes" id="UP000192578">
    <property type="component" value="Unassembled WGS sequence"/>
</dbReference>
<evidence type="ECO:0000259" key="6">
    <source>
        <dbReference type="Pfam" id="PF01755"/>
    </source>
</evidence>
<sequence>MEQFYLKCLFPSILFLIAFPPLTPAAQTATPTVLVAIIARNAEITLPFVLGGLEQQDYPADKLHIWIRTDCNADNTTSLLLKWTSMVRKTYAKVDFYESECWRPNEKNLFHADDERRQHVQSRRDDALDYGRTAGLDFVLFLDSNAFLVEPSTITDLVASKRLIIAPFLPSLNKYGNFWCNVTEQNRYIWSQDCSHVFEFESIGLFDVALVHSAVLIDIKFPETARIRFASDLTVPSRRHQKLLLETSRAGLKMTLTNVKQYGYCLPSLPAGSVFQNQADAVRNLQLEILVGGGELPRSRHIPLEHEDLDTLDFDHIYLINLDRRPERRVRLEKSFSVLGLEVERIQAVDGRNLDLDFLKGMGVKMLDGYSDPYRHRPMTMGEYGCFLSHYAIWRDVVDKGYEKVLIFEDDIRFEHFFRQRMATIWRDIARLNLDWDLIYLGRKRLVDESEPFVRKSRALVHVGYSYWTLSYMLSNAGAQKLLKGEPLMKMIPVDEYLPVMFNRHPNDTWNAAFPERDVVAFSVYPLLVYPSHYTGDVGYISDTEQSEVPLMDAESSIAPGGDRSKDSVHDEL</sequence>
<dbReference type="InterPro" id="IPR029044">
    <property type="entry name" value="Nucleotide-diphossugar_trans"/>
</dbReference>
<evidence type="ECO:0000256" key="4">
    <source>
        <dbReference type="SAM" id="MobiDB-lite"/>
    </source>
</evidence>
<evidence type="ECO:0000313" key="8">
    <source>
        <dbReference type="Proteomes" id="UP000192578"/>
    </source>
</evidence>
<dbReference type="Pfam" id="PF01755">
    <property type="entry name" value="Glyco_transf_25"/>
    <property type="match status" value="1"/>
</dbReference>
<accession>A0A1W0X7M6</accession>
<gene>
    <name evidence="7" type="ORF">BV898_02675</name>
</gene>
<dbReference type="SUPFAM" id="SSF53448">
    <property type="entry name" value="Nucleotide-diphospho-sugar transferases"/>
    <property type="match status" value="1"/>
</dbReference>
<dbReference type="CDD" id="cd06532">
    <property type="entry name" value="Glyco_transf_25"/>
    <property type="match status" value="1"/>
</dbReference>
<comment type="similarity">
    <text evidence="1">Belongs to the glycosyltransferase 25 family.</text>
</comment>
<dbReference type="InterPro" id="IPR050757">
    <property type="entry name" value="Collagen_mod_GT25"/>
</dbReference>
<keyword evidence="2" id="KW-0328">Glycosyltransferase</keyword>
<dbReference type="OrthoDB" id="47375at2759"/>
<organism evidence="7 8">
    <name type="scientific">Hypsibius exemplaris</name>
    <name type="common">Freshwater tardigrade</name>
    <dbReference type="NCBI Taxonomy" id="2072580"/>
    <lineage>
        <taxon>Eukaryota</taxon>
        <taxon>Metazoa</taxon>
        <taxon>Ecdysozoa</taxon>
        <taxon>Tardigrada</taxon>
        <taxon>Eutardigrada</taxon>
        <taxon>Parachela</taxon>
        <taxon>Hypsibioidea</taxon>
        <taxon>Hypsibiidae</taxon>
        <taxon>Hypsibius</taxon>
    </lineage>
</organism>
<proteinExistence type="inferred from homology"/>
<evidence type="ECO:0000256" key="1">
    <source>
        <dbReference type="ARBA" id="ARBA00006721"/>
    </source>
</evidence>
<name>A0A1W0X7M6_HYPEX</name>
<keyword evidence="8" id="KW-1185">Reference proteome</keyword>
<keyword evidence="3" id="KW-0808">Transferase</keyword>
<feature type="region of interest" description="Disordered" evidence="4">
    <location>
        <begin position="553"/>
        <end position="573"/>
    </location>
</feature>
<dbReference type="PANTHER" id="PTHR10730:SF53">
    <property type="entry name" value="GLYCOSYLTRANSFERASE 25 FAMILY MEMBER"/>
    <property type="match status" value="1"/>
</dbReference>
<evidence type="ECO:0000256" key="3">
    <source>
        <dbReference type="ARBA" id="ARBA00022679"/>
    </source>
</evidence>
<evidence type="ECO:0000313" key="7">
    <source>
        <dbReference type="EMBL" id="OQV23556.1"/>
    </source>
</evidence>
<dbReference type="Gene3D" id="3.90.550.10">
    <property type="entry name" value="Spore Coat Polysaccharide Biosynthesis Protein SpsA, Chain A"/>
    <property type="match status" value="1"/>
</dbReference>
<feature type="compositionally biased region" description="Basic and acidic residues" evidence="4">
    <location>
        <begin position="563"/>
        <end position="573"/>
    </location>
</feature>
<feature type="domain" description="Glycosyl transferase family 25" evidence="6">
    <location>
        <begin position="315"/>
        <end position="497"/>
    </location>
</feature>
<dbReference type="PANTHER" id="PTHR10730">
    <property type="entry name" value="PROCOLLAGEN-LYSINE,2-OXOGLUTARATE 5-DIOXYGENASE/GLYCOSYLTRANSFERASE 25 FAMILY MEMBER"/>
    <property type="match status" value="1"/>
</dbReference>
<evidence type="ECO:0000256" key="2">
    <source>
        <dbReference type="ARBA" id="ARBA00022676"/>
    </source>
</evidence>
<protein>
    <submittedName>
        <fullName evidence="7">Glycosyltransferase 25 family member</fullName>
    </submittedName>
</protein>
<dbReference type="InterPro" id="IPR002654">
    <property type="entry name" value="Glyco_trans_25"/>
</dbReference>